<evidence type="ECO:0000313" key="2">
    <source>
        <dbReference type="EMBL" id="QEX19832.1"/>
    </source>
</evidence>
<evidence type="ECO:0000313" key="3">
    <source>
        <dbReference type="Proteomes" id="UP000326202"/>
    </source>
</evidence>
<accession>A0A5J6MQ85</accession>
<organism evidence="2 3">
    <name type="scientific">Hypericibacter terrae</name>
    <dbReference type="NCBI Taxonomy" id="2602015"/>
    <lineage>
        <taxon>Bacteria</taxon>
        <taxon>Pseudomonadati</taxon>
        <taxon>Pseudomonadota</taxon>
        <taxon>Alphaproteobacteria</taxon>
        <taxon>Rhodospirillales</taxon>
        <taxon>Dongiaceae</taxon>
        <taxon>Hypericibacter</taxon>
    </lineage>
</organism>
<dbReference type="EMBL" id="CP042906">
    <property type="protein sequence ID" value="QEX19832.1"/>
    <property type="molecule type" value="Genomic_DNA"/>
</dbReference>
<protein>
    <submittedName>
        <fullName evidence="2">Uncharacterized protein</fullName>
    </submittedName>
</protein>
<dbReference type="AlphaFoldDB" id="A0A5J6MQ85"/>
<feature type="region of interest" description="Disordered" evidence="1">
    <location>
        <begin position="27"/>
        <end position="50"/>
    </location>
</feature>
<sequence>MVVKSSTESTISPIPLKAEGRAAAVAGRDIGGFPEGAAGRDGRTLTRPQE</sequence>
<dbReference type="Proteomes" id="UP000326202">
    <property type="component" value="Chromosome"/>
</dbReference>
<name>A0A5J6MQ85_9PROT</name>
<reference evidence="2 3" key="1">
    <citation type="submission" date="2019-08" db="EMBL/GenBank/DDBJ databases">
        <title>Hyperibacter terrae gen. nov., sp. nov. and Hyperibacter viscosus sp. nov., two new members in the family Rhodospirillaceae isolated from the rhizosphere of Hypericum perforatum.</title>
        <authorList>
            <person name="Noviana Z."/>
        </authorList>
    </citation>
    <scope>NUCLEOTIDE SEQUENCE [LARGE SCALE GENOMIC DNA]</scope>
    <source>
        <strain evidence="2 3">R5913</strain>
    </source>
</reference>
<dbReference type="KEGG" id="htq:FRZ44_51470"/>
<evidence type="ECO:0000256" key="1">
    <source>
        <dbReference type="SAM" id="MobiDB-lite"/>
    </source>
</evidence>
<proteinExistence type="predicted"/>
<feature type="compositionally biased region" description="Basic and acidic residues" evidence="1">
    <location>
        <begin position="38"/>
        <end position="50"/>
    </location>
</feature>
<keyword evidence="3" id="KW-1185">Reference proteome</keyword>
<gene>
    <name evidence="2" type="ORF">FRZ44_51470</name>
</gene>